<keyword evidence="1" id="KW-0732">Signal</keyword>
<gene>
    <name evidence="2" type="ORF">AOPFMNJM_2891</name>
</gene>
<dbReference type="RefSeq" id="WP_238276801.1">
    <property type="nucleotide sequence ID" value="NZ_BPQR01000048.1"/>
</dbReference>
<evidence type="ECO:0000256" key="1">
    <source>
        <dbReference type="SAM" id="SignalP"/>
    </source>
</evidence>
<keyword evidence="3" id="KW-1185">Reference proteome</keyword>
<feature type="chain" id="PRO_5045276975" evidence="1">
    <location>
        <begin position="26"/>
        <end position="184"/>
    </location>
</feature>
<reference evidence="2" key="2">
    <citation type="submission" date="2021-08" db="EMBL/GenBank/DDBJ databases">
        <authorList>
            <person name="Tani A."/>
            <person name="Ola A."/>
            <person name="Ogura Y."/>
            <person name="Katsura K."/>
            <person name="Hayashi T."/>
        </authorList>
    </citation>
    <scope>NUCLEOTIDE SEQUENCE</scope>
    <source>
        <strain evidence="2">LMG 23639</strain>
    </source>
</reference>
<evidence type="ECO:0000313" key="2">
    <source>
        <dbReference type="EMBL" id="GJE07562.1"/>
    </source>
</evidence>
<protein>
    <submittedName>
        <fullName evidence="2">Uncharacterized protein</fullName>
    </submittedName>
</protein>
<sequence>MPAGSRLLPRILLTAIAGLSLPAAAKEAVFAFPAEVAGFVRGPRTDYEARSPGYGYSVVYTNGRWKADVYVYDRGLDGIPDGRSSPAVTDEIGKANGEIAGMVERGLYRSSRDRGPIALGGTSGRQLACRTVAIDHAQLGPTDSILCITGLRGSFVKFRLSAPTERRASRKEAERFITGWLGRQ</sequence>
<proteinExistence type="predicted"/>
<evidence type="ECO:0000313" key="3">
    <source>
        <dbReference type="Proteomes" id="UP001055102"/>
    </source>
</evidence>
<reference evidence="2" key="1">
    <citation type="journal article" date="2021" name="Front. Microbiol.">
        <title>Comprehensive Comparative Genomics and Phenotyping of Methylobacterium Species.</title>
        <authorList>
            <person name="Alessa O."/>
            <person name="Ogura Y."/>
            <person name="Fujitani Y."/>
            <person name="Takami H."/>
            <person name="Hayashi T."/>
            <person name="Sahin N."/>
            <person name="Tani A."/>
        </authorList>
    </citation>
    <scope>NUCLEOTIDE SEQUENCE</scope>
    <source>
        <strain evidence="2">LMG 23639</strain>
    </source>
</reference>
<accession>A0ABQ4SWN7</accession>
<dbReference type="EMBL" id="BPQR01000048">
    <property type="protein sequence ID" value="GJE07562.1"/>
    <property type="molecule type" value="Genomic_DNA"/>
</dbReference>
<organism evidence="2 3">
    <name type="scientific">Methylobacterium jeotgali</name>
    <dbReference type="NCBI Taxonomy" id="381630"/>
    <lineage>
        <taxon>Bacteria</taxon>
        <taxon>Pseudomonadati</taxon>
        <taxon>Pseudomonadota</taxon>
        <taxon>Alphaproteobacteria</taxon>
        <taxon>Hyphomicrobiales</taxon>
        <taxon>Methylobacteriaceae</taxon>
        <taxon>Methylobacterium</taxon>
    </lineage>
</organism>
<feature type="signal peptide" evidence="1">
    <location>
        <begin position="1"/>
        <end position="25"/>
    </location>
</feature>
<comment type="caution">
    <text evidence="2">The sequence shown here is derived from an EMBL/GenBank/DDBJ whole genome shotgun (WGS) entry which is preliminary data.</text>
</comment>
<dbReference type="Proteomes" id="UP001055102">
    <property type="component" value="Unassembled WGS sequence"/>
</dbReference>
<name>A0ABQ4SWN7_9HYPH</name>